<dbReference type="PANTHER" id="PTHR48172">
    <property type="match status" value="1"/>
</dbReference>
<keyword evidence="3" id="KW-1185">Reference proteome</keyword>
<evidence type="ECO:0000256" key="1">
    <source>
        <dbReference type="SAM" id="MobiDB-lite"/>
    </source>
</evidence>
<dbReference type="STRING" id="416450.A0A1V6QEB2"/>
<evidence type="ECO:0000313" key="3">
    <source>
        <dbReference type="Proteomes" id="UP000191672"/>
    </source>
</evidence>
<evidence type="ECO:0008006" key="4">
    <source>
        <dbReference type="Google" id="ProtNLM"/>
    </source>
</evidence>
<sequence>MTRKAKAIIALLLTLIAYVSINSIAHITRPAAFVWYAEDRDEQHWIASSQSWFDRKACRWLGVCGAAHLQIAKGTFGQRDPAGWTDSKSDRWRSFWRGDAELRARQIPDFVFHYAPLVHLYSGEQFWPGDIAEHLHHTTPSLNYTPIHAHWDHPTLSNLDDLNQWEKGWPVYLTSNDDVQSRPPWLEGERNIPQGGGKQESWSDWDGRVDGDIPGDTKEDRAQWYDFTQPGTIPTDDTPDQHHEAQRIFKEELRKRYGGMEIRDEGAGGRSDAPAILVVMDKGNGIIDAFWFYFYSFNLGNTVANVRFGNHVGDWEHCLVRFYNGKPKSLFFSAHQGGEAYSYEAVEKIGQRPVIYSAEGSHAMYATTGVHEYILPWGLLHDVTDRGPLWDPLLNSHAYTYDFDEDNLRASTFSPSAPTEWFYFKGHWGDKFYHLSDPRQYRFAGQYHYVNGPTGPRFKHLNRHKVCQGPDRAPCIIKNYVEQGKRPQRWGSSGPGD</sequence>
<reference evidence="3" key="1">
    <citation type="journal article" date="2017" name="Nat. Microbiol.">
        <title>Global analysis of biosynthetic gene clusters reveals vast potential of secondary metabolite production in Penicillium species.</title>
        <authorList>
            <person name="Nielsen J.C."/>
            <person name="Grijseels S."/>
            <person name="Prigent S."/>
            <person name="Ji B."/>
            <person name="Dainat J."/>
            <person name="Nielsen K.F."/>
            <person name="Frisvad J.C."/>
            <person name="Workman M."/>
            <person name="Nielsen J."/>
        </authorList>
    </citation>
    <scope>NUCLEOTIDE SEQUENCE [LARGE SCALE GENOMIC DNA]</scope>
    <source>
        <strain evidence="3">IBT 31811</strain>
    </source>
</reference>
<name>A0A1V6QEB2_9EURO</name>
<accession>A0A1V6QEB2</accession>
<organism evidence="2 3">
    <name type="scientific">Penicillium antarcticum</name>
    <dbReference type="NCBI Taxonomy" id="416450"/>
    <lineage>
        <taxon>Eukaryota</taxon>
        <taxon>Fungi</taxon>
        <taxon>Dikarya</taxon>
        <taxon>Ascomycota</taxon>
        <taxon>Pezizomycotina</taxon>
        <taxon>Eurotiomycetes</taxon>
        <taxon>Eurotiomycetidae</taxon>
        <taxon>Eurotiales</taxon>
        <taxon>Aspergillaceae</taxon>
        <taxon>Penicillium</taxon>
    </lineage>
</organism>
<dbReference type="AlphaFoldDB" id="A0A1V6QEB2"/>
<dbReference type="PANTHER" id="PTHR48172:SF2">
    <property type="entry name" value="VACUOLAR PROTEIN SORTING PROTEIN 62"/>
    <property type="match status" value="1"/>
</dbReference>
<dbReference type="Proteomes" id="UP000191672">
    <property type="component" value="Unassembled WGS sequence"/>
</dbReference>
<dbReference type="Pfam" id="PF06101">
    <property type="entry name" value="Vps62"/>
    <property type="match status" value="1"/>
</dbReference>
<evidence type="ECO:0000313" key="2">
    <source>
        <dbReference type="EMBL" id="OQD87535.1"/>
    </source>
</evidence>
<proteinExistence type="predicted"/>
<gene>
    <name evidence="2" type="ORF">PENANT_c005G00955</name>
</gene>
<feature type="compositionally biased region" description="Basic and acidic residues" evidence="1">
    <location>
        <begin position="205"/>
        <end position="222"/>
    </location>
</feature>
<protein>
    <recommendedName>
        <fullName evidence="4">Vacuolar protein sorting-associated protein 62</fullName>
    </recommendedName>
</protein>
<comment type="caution">
    <text evidence="2">The sequence shown here is derived from an EMBL/GenBank/DDBJ whole genome shotgun (WGS) entry which is preliminary data.</text>
</comment>
<dbReference type="InterPro" id="IPR009291">
    <property type="entry name" value="Vps62"/>
</dbReference>
<dbReference type="EMBL" id="MDYN01000005">
    <property type="protein sequence ID" value="OQD87535.1"/>
    <property type="molecule type" value="Genomic_DNA"/>
</dbReference>
<feature type="region of interest" description="Disordered" evidence="1">
    <location>
        <begin position="180"/>
        <end position="222"/>
    </location>
</feature>